<feature type="chain" id="PRO_5032476896" evidence="2">
    <location>
        <begin position="21"/>
        <end position="142"/>
    </location>
</feature>
<protein>
    <submittedName>
        <fullName evidence="3">Uncharacterized protein</fullName>
    </submittedName>
</protein>
<dbReference type="AlphaFoldDB" id="A0A813MC55"/>
<organism evidence="3 4">
    <name type="scientific">Brachionus calyciflorus</name>
    <dbReference type="NCBI Taxonomy" id="104777"/>
    <lineage>
        <taxon>Eukaryota</taxon>
        <taxon>Metazoa</taxon>
        <taxon>Spiralia</taxon>
        <taxon>Gnathifera</taxon>
        <taxon>Rotifera</taxon>
        <taxon>Eurotatoria</taxon>
        <taxon>Monogononta</taxon>
        <taxon>Pseudotrocha</taxon>
        <taxon>Ploima</taxon>
        <taxon>Brachionidae</taxon>
        <taxon>Brachionus</taxon>
    </lineage>
</organism>
<comment type="caution">
    <text evidence="3">The sequence shown here is derived from an EMBL/GenBank/DDBJ whole genome shotgun (WGS) entry which is preliminary data.</text>
</comment>
<evidence type="ECO:0000256" key="1">
    <source>
        <dbReference type="SAM" id="Phobius"/>
    </source>
</evidence>
<evidence type="ECO:0000313" key="4">
    <source>
        <dbReference type="Proteomes" id="UP000663879"/>
    </source>
</evidence>
<feature type="transmembrane region" description="Helical" evidence="1">
    <location>
        <begin position="44"/>
        <end position="66"/>
    </location>
</feature>
<sequence>MWYQNFIVLSQILIISLVKGNKIEIEHPNVEVKNSTAYEFVPRVTLIGLGFTAISFLLLALAKIMYSSSEHYTMNNKYDLAIFKAPNKNSLVGLRRVYKNNDASDHNLNAALACGFDITKILNHNYELNSDKSSQMPRSSDY</sequence>
<name>A0A813MC55_9BILA</name>
<evidence type="ECO:0000256" key="2">
    <source>
        <dbReference type="SAM" id="SignalP"/>
    </source>
</evidence>
<feature type="signal peptide" evidence="2">
    <location>
        <begin position="1"/>
        <end position="20"/>
    </location>
</feature>
<dbReference type="Proteomes" id="UP000663879">
    <property type="component" value="Unassembled WGS sequence"/>
</dbReference>
<keyword evidence="1" id="KW-1133">Transmembrane helix</keyword>
<reference evidence="3" key="1">
    <citation type="submission" date="2021-02" db="EMBL/GenBank/DDBJ databases">
        <authorList>
            <person name="Nowell W R."/>
        </authorList>
    </citation>
    <scope>NUCLEOTIDE SEQUENCE</scope>
    <source>
        <strain evidence="3">Ploen Becks lab</strain>
    </source>
</reference>
<proteinExistence type="predicted"/>
<keyword evidence="1" id="KW-0472">Membrane</keyword>
<accession>A0A813MC55</accession>
<keyword evidence="1" id="KW-0812">Transmembrane</keyword>
<evidence type="ECO:0000313" key="3">
    <source>
        <dbReference type="EMBL" id="CAF0719070.1"/>
    </source>
</evidence>
<dbReference type="EMBL" id="CAJNOC010000144">
    <property type="protein sequence ID" value="CAF0719070.1"/>
    <property type="molecule type" value="Genomic_DNA"/>
</dbReference>
<gene>
    <name evidence="3" type="ORF">OXX778_LOCUS2013</name>
</gene>
<keyword evidence="2" id="KW-0732">Signal</keyword>
<keyword evidence="4" id="KW-1185">Reference proteome</keyword>